<name>A0ABV8KYX2_9NOCA</name>
<accession>A0ABV8KYX2</accession>
<dbReference type="RefSeq" id="WP_378544533.1">
    <property type="nucleotide sequence ID" value="NZ_JBHSBA010000003.1"/>
</dbReference>
<gene>
    <name evidence="1" type="ORF">ACFOW8_02030</name>
</gene>
<dbReference type="EMBL" id="JBHSBA010000003">
    <property type="protein sequence ID" value="MFC4123703.1"/>
    <property type="molecule type" value="Genomic_DNA"/>
</dbReference>
<reference evidence="2" key="1">
    <citation type="journal article" date="2019" name="Int. J. Syst. Evol. Microbiol.">
        <title>The Global Catalogue of Microorganisms (GCM) 10K type strain sequencing project: providing services to taxonomists for standard genome sequencing and annotation.</title>
        <authorList>
            <consortium name="The Broad Institute Genomics Platform"/>
            <consortium name="The Broad Institute Genome Sequencing Center for Infectious Disease"/>
            <person name="Wu L."/>
            <person name="Ma J."/>
        </authorList>
    </citation>
    <scope>NUCLEOTIDE SEQUENCE [LARGE SCALE GENOMIC DNA]</scope>
    <source>
        <strain evidence="2">CGMCC 4.7204</strain>
    </source>
</reference>
<evidence type="ECO:0000313" key="2">
    <source>
        <dbReference type="Proteomes" id="UP001595767"/>
    </source>
</evidence>
<sequence length="141" mass="15596">MAAALGGEPGGILSLDALLEEYAEAIEYDLITMGLKLRNLGTDELSWGDLKAVISCSPHTSALYRARQPREHEWRLDRMLLADIADSLRWLVWAKSSDAQHGRNRPEPIPRPGVKDVRERIGDSTTVSGVNEMLGWGVSKT</sequence>
<organism evidence="1 2">
    <name type="scientific">Nocardia rhizosphaerae</name>
    <dbReference type="NCBI Taxonomy" id="1691571"/>
    <lineage>
        <taxon>Bacteria</taxon>
        <taxon>Bacillati</taxon>
        <taxon>Actinomycetota</taxon>
        <taxon>Actinomycetes</taxon>
        <taxon>Mycobacteriales</taxon>
        <taxon>Nocardiaceae</taxon>
        <taxon>Nocardia</taxon>
    </lineage>
</organism>
<proteinExistence type="predicted"/>
<dbReference type="InterPro" id="IPR035286">
    <property type="entry name" value="DUF5361"/>
</dbReference>
<dbReference type="Proteomes" id="UP001595767">
    <property type="component" value="Unassembled WGS sequence"/>
</dbReference>
<dbReference type="Pfam" id="PF17318">
    <property type="entry name" value="DUF5361"/>
    <property type="match status" value="1"/>
</dbReference>
<keyword evidence="2" id="KW-1185">Reference proteome</keyword>
<protein>
    <submittedName>
        <fullName evidence="1">DUF5361 domain-containing protein</fullName>
    </submittedName>
</protein>
<evidence type="ECO:0000313" key="1">
    <source>
        <dbReference type="EMBL" id="MFC4123703.1"/>
    </source>
</evidence>
<comment type="caution">
    <text evidence="1">The sequence shown here is derived from an EMBL/GenBank/DDBJ whole genome shotgun (WGS) entry which is preliminary data.</text>
</comment>